<dbReference type="GO" id="GO:0046930">
    <property type="term" value="C:pore complex"/>
    <property type="evidence" value="ECO:0007669"/>
    <property type="project" value="UniProtKB-KW"/>
</dbReference>
<proteinExistence type="inferred from homology"/>
<evidence type="ECO:0000256" key="10">
    <source>
        <dbReference type="ARBA" id="ARBA00023114"/>
    </source>
</evidence>
<dbReference type="GO" id="GO:0009279">
    <property type="term" value="C:cell outer membrane"/>
    <property type="evidence" value="ECO:0007669"/>
    <property type="project" value="UniProtKB-SubCell"/>
</dbReference>
<evidence type="ECO:0000256" key="8">
    <source>
        <dbReference type="ARBA" id="ARBA00023047"/>
    </source>
</evidence>
<evidence type="ECO:0000256" key="4">
    <source>
        <dbReference type="ARBA" id="ARBA00022452"/>
    </source>
</evidence>
<keyword evidence="14" id="KW-0449">Lipoprotein</keyword>
<dbReference type="STRING" id="1166018.FAES_4750"/>
<organism evidence="18 19">
    <name type="scientific">Fibrella aestuarina BUZ 2</name>
    <dbReference type="NCBI Taxonomy" id="1166018"/>
    <lineage>
        <taxon>Bacteria</taxon>
        <taxon>Pseudomonadati</taxon>
        <taxon>Bacteroidota</taxon>
        <taxon>Cytophagia</taxon>
        <taxon>Cytophagales</taxon>
        <taxon>Spirosomataceae</taxon>
        <taxon>Fibrella</taxon>
    </lineage>
</organism>
<keyword evidence="11" id="KW-0472">Membrane</keyword>
<evidence type="ECO:0000256" key="2">
    <source>
        <dbReference type="ARBA" id="ARBA00009450"/>
    </source>
</evidence>
<dbReference type="KEGG" id="fae:FAES_4750"/>
<evidence type="ECO:0000256" key="15">
    <source>
        <dbReference type="SAM" id="SignalP"/>
    </source>
</evidence>
<keyword evidence="9" id="KW-0406">Ion transport</keyword>
<reference evidence="18 19" key="1">
    <citation type="journal article" date="2012" name="J. Bacteriol.">
        <title>Genome Sequence of Fibrella aestuarina BUZ 2T, a Filamentous Marine Bacterium.</title>
        <authorList>
            <person name="Filippini M."/>
            <person name="Qi W."/>
            <person name="Blom J."/>
            <person name="Goesmann A."/>
            <person name="Smits T.H."/>
            <person name="Bagheri H.C."/>
        </authorList>
    </citation>
    <scope>NUCLEOTIDE SEQUENCE [LARGE SCALE GENOMIC DNA]</scope>
    <source>
        <strain evidence="19">BUZ 2T</strain>
    </source>
</reference>
<name>I0KF46_9BACT</name>
<dbReference type="GO" id="GO:0015288">
    <property type="term" value="F:porin activity"/>
    <property type="evidence" value="ECO:0007669"/>
    <property type="project" value="UniProtKB-KW"/>
</dbReference>
<dbReference type="PANTHER" id="PTHR33619:SF3">
    <property type="entry name" value="POLYSACCHARIDE EXPORT PROTEIN GFCE-RELATED"/>
    <property type="match status" value="1"/>
</dbReference>
<evidence type="ECO:0000256" key="5">
    <source>
        <dbReference type="ARBA" id="ARBA00022597"/>
    </source>
</evidence>
<evidence type="ECO:0000256" key="11">
    <source>
        <dbReference type="ARBA" id="ARBA00023136"/>
    </source>
</evidence>
<dbReference type="Pfam" id="PF02563">
    <property type="entry name" value="Poly_export"/>
    <property type="match status" value="1"/>
</dbReference>
<dbReference type="Proteomes" id="UP000011058">
    <property type="component" value="Chromosome"/>
</dbReference>
<dbReference type="AlphaFoldDB" id="I0KF46"/>
<keyword evidence="5" id="KW-0762">Sugar transport</keyword>
<keyword evidence="12" id="KW-0564">Palmitate</keyword>
<evidence type="ECO:0000256" key="9">
    <source>
        <dbReference type="ARBA" id="ARBA00023065"/>
    </source>
</evidence>
<keyword evidence="19" id="KW-1185">Reference proteome</keyword>
<evidence type="ECO:0000256" key="13">
    <source>
        <dbReference type="ARBA" id="ARBA00023237"/>
    </source>
</evidence>
<dbReference type="EMBL" id="HE796683">
    <property type="protein sequence ID" value="CCH02749.1"/>
    <property type="molecule type" value="Genomic_DNA"/>
</dbReference>
<dbReference type="GO" id="GO:0006811">
    <property type="term" value="P:monoatomic ion transport"/>
    <property type="evidence" value="ECO:0007669"/>
    <property type="project" value="UniProtKB-KW"/>
</dbReference>
<dbReference type="HOGENOM" id="CLU_038343_1_2_10"/>
<keyword evidence="3" id="KW-0813">Transport</keyword>
<dbReference type="Pfam" id="PF22461">
    <property type="entry name" value="SLBB_2"/>
    <property type="match status" value="1"/>
</dbReference>
<feature type="signal peptide" evidence="15">
    <location>
        <begin position="1"/>
        <end position="26"/>
    </location>
</feature>
<evidence type="ECO:0000256" key="14">
    <source>
        <dbReference type="ARBA" id="ARBA00023288"/>
    </source>
</evidence>
<keyword evidence="4" id="KW-1134">Transmembrane beta strand</keyword>
<evidence type="ECO:0000259" key="17">
    <source>
        <dbReference type="Pfam" id="PF22461"/>
    </source>
</evidence>
<dbReference type="Gene3D" id="3.10.560.10">
    <property type="entry name" value="Outer membrane lipoprotein wza domain like"/>
    <property type="match status" value="1"/>
</dbReference>
<dbReference type="eggNOG" id="COG1596">
    <property type="taxonomic scope" value="Bacteria"/>
</dbReference>
<dbReference type="PANTHER" id="PTHR33619">
    <property type="entry name" value="POLYSACCHARIDE EXPORT PROTEIN GFCE-RELATED"/>
    <property type="match status" value="1"/>
</dbReference>
<keyword evidence="7 15" id="KW-0732">Signal</keyword>
<keyword evidence="8" id="KW-0625">Polysaccharide transport</keyword>
<gene>
    <name evidence="18" type="primary">amsH</name>
    <name evidence="18" type="ORF">FAES_4750</name>
</gene>
<keyword evidence="6" id="KW-0812">Transmembrane</keyword>
<sequence>MKPMVRPLFYTLMVVLAGWLSSCAPRNLFQAPATPVAAPVDSTFFGQQQTQYRIRKDDKVSISIWNHDDLSVGSLYSIYSANEVYGKWVLVDPNGDVAVPKIGRVHLAGLTLLEARERLLGEFKKWLVDPIIDVRVLNREVTVLGELKSPGKFLIEKETNSLVELVGRAGDFDMYADRQAVKVIRTINEQPHTITIDLTHIDQFDRRNIAILPGDIIYVPARKGKFWDKRAGPSVLPIASAITTLAVLFKTFF</sequence>
<dbReference type="InterPro" id="IPR049712">
    <property type="entry name" value="Poly_export"/>
</dbReference>
<evidence type="ECO:0000259" key="16">
    <source>
        <dbReference type="Pfam" id="PF02563"/>
    </source>
</evidence>
<dbReference type="InterPro" id="IPR003715">
    <property type="entry name" value="Poly_export_N"/>
</dbReference>
<dbReference type="InterPro" id="IPR054765">
    <property type="entry name" value="SLBB_dom"/>
</dbReference>
<evidence type="ECO:0000256" key="1">
    <source>
        <dbReference type="ARBA" id="ARBA00004571"/>
    </source>
</evidence>
<feature type="domain" description="Polysaccharide export protein N-terminal" evidence="16">
    <location>
        <begin position="47"/>
        <end position="136"/>
    </location>
</feature>
<keyword evidence="13" id="KW-0998">Cell outer membrane</keyword>
<evidence type="ECO:0000256" key="6">
    <source>
        <dbReference type="ARBA" id="ARBA00022692"/>
    </source>
</evidence>
<feature type="domain" description="SLBB" evidence="17">
    <location>
        <begin position="140"/>
        <end position="219"/>
    </location>
</feature>
<keyword evidence="10" id="KW-0626">Porin</keyword>
<evidence type="ECO:0000256" key="12">
    <source>
        <dbReference type="ARBA" id="ARBA00023139"/>
    </source>
</evidence>
<evidence type="ECO:0000256" key="3">
    <source>
        <dbReference type="ARBA" id="ARBA00022448"/>
    </source>
</evidence>
<evidence type="ECO:0000313" key="18">
    <source>
        <dbReference type="EMBL" id="CCH02749.1"/>
    </source>
</evidence>
<feature type="chain" id="PRO_5003630559" evidence="15">
    <location>
        <begin position="27"/>
        <end position="253"/>
    </location>
</feature>
<dbReference type="GO" id="GO:0015159">
    <property type="term" value="F:polysaccharide transmembrane transporter activity"/>
    <property type="evidence" value="ECO:0007669"/>
    <property type="project" value="InterPro"/>
</dbReference>
<protein>
    <submittedName>
        <fullName evidence="18">Amylovoran export outer membrane protein amsH</fullName>
    </submittedName>
</protein>
<accession>I0KF46</accession>
<comment type="similarity">
    <text evidence="2">Belongs to the BexD/CtrA/VexA family.</text>
</comment>
<dbReference type="PROSITE" id="PS51257">
    <property type="entry name" value="PROKAR_LIPOPROTEIN"/>
    <property type="match status" value="1"/>
</dbReference>
<comment type="subcellular location">
    <subcellularLocation>
        <location evidence="1">Cell outer membrane</location>
        <topology evidence="1">Multi-pass membrane protein</topology>
    </subcellularLocation>
</comment>
<evidence type="ECO:0000313" key="19">
    <source>
        <dbReference type="Proteomes" id="UP000011058"/>
    </source>
</evidence>
<evidence type="ECO:0000256" key="7">
    <source>
        <dbReference type="ARBA" id="ARBA00022729"/>
    </source>
</evidence>